<feature type="domain" description="CAAX prenyl protease 2/Lysostaphin resistance protein A-like" evidence="1">
    <location>
        <begin position="4"/>
        <end position="57"/>
    </location>
</feature>
<gene>
    <name evidence="2" type="ORF">AK829_04165</name>
</gene>
<sequence length="66" mass="7014">MPAAASVLLSSLVLGLAHVAPAAIVYTFFAGLSFALVTRWHRSLWAGVILHICNNVLVQIIVMVGI</sequence>
<dbReference type="EMBL" id="CP012342">
    <property type="protein sequence ID" value="AKV58503.1"/>
    <property type="molecule type" value="Genomic_DNA"/>
</dbReference>
<accession>A0A0K1RAS9</accession>
<dbReference type="KEGG" id="crie:AK829_04165"/>
<proteinExistence type="predicted"/>
<keyword evidence="3" id="KW-1185">Reference proteome</keyword>
<evidence type="ECO:0000313" key="3">
    <source>
        <dbReference type="Proteomes" id="UP000060016"/>
    </source>
</evidence>
<evidence type="ECO:0000313" key="2">
    <source>
        <dbReference type="EMBL" id="AKV58503.1"/>
    </source>
</evidence>
<dbReference type="Pfam" id="PF02517">
    <property type="entry name" value="Rce1-like"/>
    <property type="match status" value="1"/>
</dbReference>
<dbReference type="Proteomes" id="UP000060016">
    <property type="component" value="Chromosome"/>
</dbReference>
<dbReference type="GO" id="GO:0080120">
    <property type="term" value="P:CAAX-box protein maturation"/>
    <property type="evidence" value="ECO:0007669"/>
    <property type="project" value="UniProtKB-ARBA"/>
</dbReference>
<dbReference type="GO" id="GO:0004175">
    <property type="term" value="F:endopeptidase activity"/>
    <property type="evidence" value="ECO:0007669"/>
    <property type="project" value="UniProtKB-ARBA"/>
</dbReference>
<dbReference type="PATRIC" id="fig|156976.3.peg.824"/>
<protein>
    <recommendedName>
        <fullName evidence="1">CAAX prenyl protease 2/Lysostaphin resistance protein A-like domain-containing protein</fullName>
    </recommendedName>
</protein>
<dbReference type="InterPro" id="IPR003675">
    <property type="entry name" value="Rce1/LyrA-like_dom"/>
</dbReference>
<name>A0A0K1RAS9_9CORY</name>
<organism evidence="2 3">
    <name type="scientific">Corynebacterium riegelii</name>
    <dbReference type="NCBI Taxonomy" id="156976"/>
    <lineage>
        <taxon>Bacteria</taxon>
        <taxon>Bacillati</taxon>
        <taxon>Actinomycetota</taxon>
        <taxon>Actinomycetes</taxon>
        <taxon>Mycobacteriales</taxon>
        <taxon>Corynebacteriaceae</taxon>
        <taxon>Corynebacterium</taxon>
    </lineage>
</organism>
<dbReference type="RefSeq" id="WP_052204535.1">
    <property type="nucleotide sequence ID" value="NZ_CALUAC010000018.1"/>
</dbReference>
<dbReference type="AlphaFoldDB" id="A0A0K1RAS9"/>
<evidence type="ECO:0000259" key="1">
    <source>
        <dbReference type="Pfam" id="PF02517"/>
    </source>
</evidence>
<reference evidence="2 3" key="1">
    <citation type="submission" date="2015-08" db="EMBL/GenBank/DDBJ databases">
        <authorList>
            <person name="Babu N.S."/>
            <person name="Beckwith C.J."/>
            <person name="Beseler K.G."/>
            <person name="Brison A."/>
            <person name="Carone J.V."/>
            <person name="Caskin T.P."/>
            <person name="Diamond M."/>
            <person name="Durham M.E."/>
            <person name="Foxe J.M."/>
            <person name="Go M."/>
            <person name="Henderson B.A."/>
            <person name="Jones I.B."/>
            <person name="McGettigan J.A."/>
            <person name="Micheletti S.J."/>
            <person name="Nasrallah M.E."/>
            <person name="Ortiz D."/>
            <person name="Piller C.R."/>
            <person name="Privatt S.R."/>
            <person name="Schneider S.L."/>
            <person name="Sharp S."/>
            <person name="Smith T.C."/>
            <person name="Stanton J.D."/>
            <person name="Ullery H.E."/>
            <person name="Wilson R.J."/>
            <person name="Serrano M.G."/>
            <person name="Buck G."/>
            <person name="Lee V."/>
            <person name="Wang Y."/>
            <person name="Carvalho R."/>
            <person name="Voegtly L."/>
            <person name="Shi R."/>
            <person name="Duckworth R."/>
            <person name="Johnson A."/>
            <person name="Loviza R."/>
            <person name="Walstead R."/>
            <person name="Shah Z."/>
            <person name="Kiflezghi M."/>
            <person name="Wade K."/>
            <person name="Ball S.L."/>
            <person name="Bradley K.W."/>
            <person name="Asai D.J."/>
            <person name="Bowman C.A."/>
            <person name="Russell D.A."/>
            <person name="Pope W.H."/>
            <person name="Jacobs-Sera D."/>
            <person name="Hendrix R.W."/>
            <person name="Hatfull G.F."/>
        </authorList>
    </citation>
    <scope>NUCLEOTIDE SEQUENCE [LARGE SCALE GENOMIC DNA]</scope>
    <source>
        <strain evidence="2 3">PUDD_83A45</strain>
    </source>
</reference>